<proteinExistence type="predicted"/>
<sequence>MLAGKLASLMFMSPDETDIYFCTTVRPNFMDFWLTAMEGIRELLTFRRFIIIFIFTTTRDPCKLIERNGSVFLYTATGRSDIGARLLDLARQHGDVRVRLAFIDEHGPLDAVVAAAATMTGLRLVSAKIAMHWEESIVAGHFANRRAPQVPNFVVLVLLSIVYALAARELGVQQGLIIAGGQRLSTDHANAVAGVADRSAQLYSRVEEAHNYVSARECHIAVAGGLLAGRGDAVPTRSAQLSERAAR</sequence>
<dbReference type="VEuPathDB" id="TriTrypDB:TCDM_13664"/>
<evidence type="ECO:0000313" key="1">
    <source>
        <dbReference type="EMBL" id="ESS54910.1"/>
    </source>
</evidence>
<gene>
    <name evidence="1" type="ORF">TCDM_13664</name>
</gene>
<dbReference type="Proteomes" id="UP000017861">
    <property type="component" value="Unassembled WGS sequence"/>
</dbReference>
<dbReference type="EMBL" id="AYLP01001180">
    <property type="protein sequence ID" value="ESS54910.1"/>
    <property type="molecule type" value="Genomic_DNA"/>
</dbReference>
<reference evidence="1 2" key="1">
    <citation type="journal article" date="2014" name="Genome Announc.">
        <title>Trypanosoma cruzi Clone Dm28c Draft Genome Sequence.</title>
        <authorList>
            <person name="Grisard E.C."/>
            <person name="Teixeira S.M."/>
            <person name="de Almeida L.G."/>
            <person name="Stoco P.H."/>
            <person name="Gerber A.L."/>
            <person name="Talavera-Lopez C."/>
            <person name="Lima O.C."/>
            <person name="Andersson B."/>
            <person name="de Vasconcelos A.T."/>
        </authorList>
    </citation>
    <scope>NUCLEOTIDE SEQUENCE [LARGE SCALE GENOMIC DNA]</scope>
    <source>
        <strain evidence="1 2">Dm28c</strain>
    </source>
</reference>
<evidence type="ECO:0000313" key="2">
    <source>
        <dbReference type="Proteomes" id="UP000017861"/>
    </source>
</evidence>
<protein>
    <submittedName>
        <fullName evidence="1">Amino acid transporter</fullName>
    </submittedName>
</protein>
<name>V5A296_TRYCR</name>
<dbReference type="AlphaFoldDB" id="V5A296"/>
<comment type="caution">
    <text evidence="1">The sequence shown here is derived from an EMBL/GenBank/DDBJ whole genome shotgun (WGS) entry which is preliminary data.</text>
</comment>
<organism evidence="1 2">
    <name type="scientific">Trypanosoma cruzi Dm28c</name>
    <dbReference type="NCBI Taxonomy" id="1416333"/>
    <lineage>
        <taxon>Eukaryota</taxon>
        <taxon>Discoba</taxon>
        <taxon>Euglenozoa</taxon>
        <taxon>Kinetoplastea</taxon>
        <taxon>Metakinetoplastina</taxon>
        <taxon>Trypanosomatida</taxon>
        <taxon>Trypanosomatidae</taxon>
        <taxon>Trypanosoma</taxon>
        <taxon>Schizotrypanum</taxon>
    </lineage>
</organism>
<accession>V5A296</accession>